<evidence type="ECO:0000256" key="1">
    <source>
        <dbReference type="SAM" id="MobiDB-lite"/>
    </source>
</evidence>
<evidence type="ECO:0000313" key="2">
    <source>
        <dbReference type="EMBL" id="KAF4361726.1"/>
    </source>
</evidence>
<dbReference type="EMBL" id="JAATIP010000190">
    <property type="protein sequence ID" value="KAF4361726.1"/>
    <property type="molecule type" value="Genomic_DNA"/>
</dbReference>
<gene>
    <name evidence="2" type="ORF">F8388_026416</name>
</gene>
<evidence type="ECO:0000313" key="3">
    <source>
        <dbReference type="Proteomes" id="UP000525078"/>
    </source>
</evidence>
<reference evidence="2 3" key="1">
    <citation type="journal article" date="2020" name="bioRxiv">
        <title>Sequence and annotation of 42 cannabis genomes reveals extensive copy number variation in cannabinoid synthesis and pathogen resistance genes.</title>
        <authorList>
            <person name="Mckernan K.J."/>
            <person name="Helbert Y."/>
            <person name="Kane L.T."/>
            <person name="Ebling H."/>
            <person name="Zhang L."/>
            <person name="Liu B."/>
            <person name="Eaton Z."/>
            <person name="Mclaughlin S."/>
            <person name="Kingan S."/>
            <person name="Baybayan P."/>
            <person name="Concepcion G."/>
            <person name="Jordan M."/>
            <person name="Riva A."/>
            <person name="Barbazuk W."/>
            <person name="Harkins T."/>
        </authorList>
    </citation>
    <scope>NUCLEOTIDE SEQUENCE [LARGE SCALE GENOMIC DNA]</scope>
    <source>
        <strain evidence="3">cv. Jamaican Lion 4</strain>
        <tissue evidence="2">Leaf</tissue>
    </source>
</reference>
<dbReference type="AlphaFoldDB" id="A0A7J6ETT3"/>
<feature type="compositionally biased region" description="Polar residues" evidence="1">
    <location>
        <begin position="1"/>
        <end position="16"/>
    </location>
</feature>
<name>A0A7J6ETT3_CANSA</name>
<comment type="caution">
    <text evidence="2">The sequence shown here is derived from an EMBL/GenBank/DDBJ whole genome shotgun (WGS) entry which is preliminary data.</text>
</comment>
<feature type="region of interest" description="Disordered" evidence="1">
    <location>
        <begin position="1"/>
        <end position="22"/>
    </location>
</feature>
<accession>A0A7J6ETT3</accession>
<protein>
    <submittedName>
        <fullName evidence="2">Uncharacterized protein</fullName>
    </submittedName>
</protein>
<organism evidence="2 3">
    <name type="scientific">Cannabis sativa</name>
    <name type="common">Hemp</name>
    <name type="synonym">Marijuana</name>
    <dbReference type="NCBI Taxonomy" id="3483"/>
    <lineage>
        <taxon>Eukaryota</taxon>
        <taxon>Viridiplantae</taxon>
        <taxon>Streptophyta</taxon>
        <taxon>Embryophyta</taxon>
        <taxon>Tracheophyta</taxon>
        <taxon>Spermatophyta</taxon>
        <taxon>Magnoliopsida</taxon>
        <taxon>eudicotyledons</taxon>
        <taxon>Gunneridae</taxon>
        <taxon>Pentapetalae</taxon>
        <taxon>rosids</taxon>
        <taxon>fabids</taxon>
        <taxon>Rosales</taxon>
        <taxon>Cannabaceae</taxon>
        <taxon>Cannabis</taxon>
    </lineage>
</organism>
<proteinExistence type="predicted"/>
<sequence>MVRSKNPSGSNESKSGSGRPELATLTGLLTTHKNLCPLFSNPRAISLNCSTVNDPRLPKQRKTTLRLGCESSQVSDSDRTFRFPSLVRINGPMQWIGGVRPSGTQEPSNMALMALGSSDSKPRMQENYHKPCHGGRAKASPCQKTAEAELHEYGGGYFGL</sequence>
<dbReference type="Proteomes" id="UP000525078">
    <property type="component" value="Unassembled WGS sequence"/>
</dbReference>